<dbReference type="GO" id="GO:0048487">
    <property type="term" value="F:beta-tubulin binding"/>
    <property type="evidence" value="ECO:0007669"/>
    <property type="project" value="TreeGrafter"/>
</dbReference>
<dbReference type="PRINTS" id="PR02043">
    <property type="entry name" value="CANCERSCCP1"/>
</dbReference>
<feature type="compositionally biased region" description="Basic and acidic residues" evidence="3">
    <location>
        <begin position="15"/>
        <end position="30"/>
    </location>
</feature>
<dbReference type="GO" id="GO:0008017">
    <property type="term" value="F:microtubule binding"/>
    <property type="evidence" value="ECO:0007669"/>
    <property type="project" value="TreeGrafter"/>
</dbReference>
<dbReference type="PANTHER" id="PTHR20929:SF11">
    <property type="entry name" value="DYNEIN AXONEMAL INTERMEDIATE CHAIN 7"/>
    <property type="match status" value="1"/>
</dbReference>
<evidence type="ECO:0000256" key="3">
    <source>
        <dbReference type="SAM" id="MobiDB-lite"/>
    </source>
</evidence>
<dbReference type="InterPro" id="IPR023247">
    <property type="entry name" value="IC97/Dnai7-like"/>
</dbReference>
<dbReference type="PANTHER" id="PTHR20929">
    <property type="entry name" value="LUNG ADENOMA SUSCEPTIBILITY 1-RELATED"/>
    <property type="match status" value="1"/>
</dbReference>
<dbReference type="OrthoDB" id="297923at2759"/>
<dbReference type="InterPro" id="IPR031826">
    <property type="entry name" value="IC97/Casc1_N"/>
</dbReference>
<evidence type="ECO:0000313" key="5">
    <source>
        <dbReference type="Ensembl" id="ENSSFOP00015003202.1"/>
    </source>
</evidence>
<proteinExistence type="inferred from homology"/>
<reference evidence="5 6" key="1">
    <citation type="submission" date="2019-04" db="EMBL/GenBank/DDBJ databases">
        <authorList>
            <consortium name="Wellcome Sanger Institute Data Sharing"/>
        </authorList>
    </citation>
    <scope>NUCLEOTIDE SEQUENCE [LARGE SCALE GENOMIC DNA]</scope>
</reference>
<gene>
    <name evidence="5" type="primary">DNAI7</name>
    <name evidence="5" type="synonym">dnai7</name>
</gene>
<dbReference type="GO" id="GO:0005930">
    <property type="term" value="C:axoneme"/>
    <property type="evidence" value="ECO:0007669"/>
    <property type="project" value="TreeGrafter"/>
</dbReference>
<name>A0A8C9R1R8_SCLFO</name>
<feature type="region of interest" description="Disordered" evidence="3">
    <location>
        <begin position="275"/>
        <end position="313"/>
    </location>
</feature>
<feature type="region of interest" description="Disordered" evidence="3">
    <location>
        <begin position="1"/>
        <end position="30"/>
    </location>
</feature>
<evidence type="ECO:0000313" key="6">
    <source>
        <dbReference type="Proteomes" id="UP000694397"/>
    </source>
</evidence>
<feature type="domain" description="IC97/Casc1 N-terminal" evidence="4">
    <location>
        <begin position="21"/>
        <end position="222"/>
    </location>
</feature>
<dbReference type="GeneTree" id="ENSGT00390000004708"/>
<protein>
    <recommendedName>
        <fullName evidence="2">Dynein axonemal intermediate chain 7</fullName>
    </recommendedName>
</protein>
<accession>A0A8C9R1R8</accession>
<dbReference type="Ensembl" id="ENSSFOT00015003254.2">
    <property type="protein sequence ID" value="ENSSFOP00015003202.1"/>
    <property type="gene ID" value="ENSSFOG00015001961.2"/>
</dbReference>
<reference evidence="5" key="3">
    <citation type="submission" date="2025-09" db="UniProtKB">
        <authorList>
            <consortium name="Ensembl"/>
        </authorList>
    </citation>
    <scope>IDENTIFICATION</scope>
</reference>
<comment type="similarity">
    <text evidence="1">Belongs to the DNAI7 family.</text>
</comment>
<evidence type="ECO:0000256" key="2">
    <source>
        <dbReference type="ARBA" id="ARBA00024414"/>
    </source>
</evidence>
<evidence type="ECO:0000256" key="1">
    <source>
        <dbReference type="ARBA" id="ARBA00024332"/>
    </source>
</evidence>
<evidence type="ECO:0000259" key="4">
    <source>
        <dbReference type="Pfam" id="PF15927"/>
    </source>
</evidence>
<sequence length="722" mass="82111">MLVYSKAPKKKKGKVSKEEKEKLKREEEERRQKEEGTILFIASARLGVNVTVRSVCRCEQDSERRGDELNEVRLLLEERQSVVTKWEADLRAKAKWDHYMHCDGRPDPSVQQEINSYISLWIEDPKVKIGPVLEDCTLALQVRILTKELSRLIEESEEEVQKNQETLYCMQRLIQVKQDLATEEILKHSSSNMDIETGNMQTVFQDANTTLCLWANLNKNPRFKGYYFQEVGFGFELPKQLATCDVAVRILHTRYDHLSPLSLRAQATRQGSTVAFTEPHPPVPTPQELEDGEVEKEGHAGETTENAEEDTHSARLEAVKSVVSMESDEEKNIEQKQELLKEDTRMDSVEEETAQDITESKEPVIDTVDADVVELDQFTPLGGVFHFHLFQLPPQSKVIGSWELRELLDSGLKVFPYPVTQSQLHSSFEKIDEETASTSQPVGVTVTIPNYVTFLEDPQVARWDTAGTLQVWRKDLISDIIYDKSSERISFQMDSFYSFTLIQETYINMPFQSWELQPLGLNEALLTVIGAVTEVSIRVKDHQCMLVSIQGSELPHVTGKWMHPSALQKAMSSSGVNIFVKQHSEKYVSISAKDPSVEQMAYEQMALTSSAVAFSWSRWNSNCGEDHVVVQACEHLDEGPVPEQAWSLFLVGAQRSKRLQMKEQSEHFSTNLLKGSEFHSTFLHMLRDGMSEGACVRLEDSSHFFVDCVLSLLQATRVLTHS</sequence>
<dbReference type="AlphaFoldDB" id="A0A8C9R1R8"/>
<reference evidence="5" key="2">
    <citation type="submission" date="2025-08" db="UniProtKB">
        <authorList>
            <consortium name="Ensembl"/>
        </authorList>
    </citation>
    <scope>IDENTIFICATION</scope>
</reference>
<organism evidence="5 6">
    <name type="scientific">Scleropages formosus</name>
    <name type="common">Asian bonytongue</name>
    <name type="synonym">Osteoglossum formosum</name>
    <dbReference type="NCBI Taxonomy" id="113540"/>
    <lineage>
        <taxon>Eukaryota</taxon>
        <taxon>Metazoa</taxon>
        <taxon>Chordata</taxon>
        <taxon>Craniata</taxon>
        <taxon>Vertebrata</taxon>
        <taxon>Euteleostomi</taxon>
        <taxon>Actinopterygii</taxon>
        <taxon>Neopterygii</taxon>
        <taxon>Teleostei</taxon>
        <taxon>Osteoglossocephala</taxon>
        <taxon>Osteoglossomorpha</taxon>
        <taxon>Osteoglossiformes</taxon>
        <taxon>Osteoglossidae</taxon>
        <taxon>Scleropages</taxon>
    </lineage>
</organism>
<dbReference type="Pfam" id="PF15927">
    <property type="entry name" value="Casc1_N"/>
    <property type="match status" value="1"/>
</dbReference>
<dbReference type="Proteomes" id="UP000694397">
    <property type="component" value="Chromosome 2"/>
</dbReference>
<keyword evidence="6" id="KW-1185">Reference proteome</keyword>